<dbReference type="EMBL" id="JAGPUO010000006">
    <property type="protein sequence ID" value="KAG5661749.1"/>
    <property type="molecule type" value="Genomic_DNA"/>
</dbReference>
<dbReference type="GO" id="GO:0005634">
    <property type="term" value="C:nucleus"/>
    <property type="evidence" value="ECO:0007669"/>
    <property type="project" value="UniProtKB-SubCell"/>
</dbReference>
<keyword evidence="3" id="KW-0805">Transcription regulation</keyword>
<name>A0A9P7H3T2_9HYPO</name>
<dbReference type="Pfam" id="PF00172">
    <property type="entry name" value="Zn_clus"/>
    <property type="match status" value="1"/>
</dbReference>
<dbReference type="CDD" id="cd00067">
    <property type="entry name" value="GAL4"/>
    <property type="match status" value="1"/>
</dbReference>
<dbReference type="SMART" id="SM00906">
    <property type="entry name" value="Fungal_trans"/>
    <property type="match status" value="1"/>
</dbReference>
<dbReference type="AlphaFoldDB" id="A0A9P7H3T2"/>
<evidence type="ECO:0000256" key="6">
    <source>
        <dbReference type="ARBA" id="ARBA00023242"/>
    </source>
</evidence>
<keyword evidence="6" id="KW-0539">Nucleus</keyword>
<dbReference type="SMART" id="SM00066">
    <property type="entry name" value="GAL4"/>
    <property type="match status" value="1"/>
</dbReference>
<keyword evidence="4" id="KW-0238">DNA-binding</keyword>
<dbReference type="GO" id="GO:0000981">
    <property type="term" value="F:DNA-binding transcription factor activity, RNA polymerase II-specific"/>
    <property type="evidence" value="ECO:0007669"/>
    <property type="project" value="InterPro"/>
</dbReference>
<keyword evidence="10" id="KW-1185">Reference proteome</keyword>
<feature type="region of interest" description="Disordered" evidence="7">
    <location>
        <begin position="1"/>
        <end position="22"/>
    </location>
</feature>
<protein>
    <recommendedName>
        <fullName evidence="8">Zn(2)-C6 fungal-type domain-containing protein</fullName>
    </recommendedName>
</protein>
<sequence>MDPLPDNRTRRISTPPSLPQRKSVACRPCHARKIKCSGAKPCNNCNRASECVYPTRDRQVKVQQSFIDRLLQENAELRDKQTQSEPLQARSSNTTWHHSPTLNNDGDTTQDQILEQSDWFTHTRSSDTPIWIGEISDAAFATRFRQFASASQIPNHIPRTQFTSEETLRDLAATTPIWLPSAQSRFLVETSLEFLRQNYHIVRRSEVLSALDSIPFGQPSLGPPSTIEAKIWALFAIGELRSRKCLSSSNRLPGMKYFAIASETIRLINERPQLDMIETILLLVKLALYSLEANRRHSACTYVGIALRLATIMGLHMNIGDTYIPDPELREHRIRVWWSVYILDRLLSSKTGLPLSISDDDISVKLPSEVSTLSSKDFGDHSRFVSVLRLARIAGDISRSLYVRTPQRCTFLQRVAKIREDLELWRGELPENIKFDSQYQNDASLHPHSKTSTLQLAYNQLLLLTTRPVLLYVFRQHANKATTTSTDSRPPEEVSNVADVCIGAARQSCRILLRSWVNGEFHIFDYSYVRYLFSSAIILAISSTLDREISPNDKDEFNLAIGFLQQLEQNGNPAAMEFYSHIDETRNILETRLSVDDCLNTPPTCEDGASQLPTQTFPPSLDDQSLTTAIGSTISGSYEIDQTPLTVSFLDDWIYDNALQQLRWQE</sequence>
<dbReference type="SUPFAM" id="SSF57701">
    <property type="entry name" value="Zn2/Cys6 DNA-binding domain"/>
    <property type="match status" value="1"/>
</dbReference>
<reference evidence="9" key="1">
    <citation type="submission" date="2021-04" db="EMBL/GenBank/DDBJ databases">
        <title>Draft genome of Fusarium avenaceum strain F156N33, isolated from an atmospheric sample in Virginia.</title>
        <authorList>
            <person name="Yang S."/>
            <person name="Vinatzer B.A."/>
            <person name="Coleman J."/>
        </authorList>
    </citation>
    <scope>NUCLEOTIDE SEQUENCE</scope>
    <source>
        <strain evidence="9">F156N33</strain>
    </source>
</reference>
<dbReference type="PROSITE" id="PS50048">
    <property type="entry name" value="ZN2_CY6_FUNGAL_2"/>
    <property type="match status" value="1"/>
</dbReference>
<dbReference type="GO" id="GO:0045944">
    <property type="term" value="P:positive regulation of transcription by RNA polymerase II"/>
    <property type="evidence" value="ECO:0007669"/>
    <property type="project" value="TreeGrafter"/>
</dbReference>
<feature type="domain" description="Zn(2)-C6 fungal-type" evidence="8">
    <location>
        <begin position="25"/>
        <end position="53"/>
    </location>
</feature>
<dbReference type="GO" id="GO:0008270">
    <property type="term" value="F:zinc ion binding"/>
    <property type="evidence" value="ECO:0007669"/>
    <property type="project" value="InterPro"/>
</dbReference>
<feature type="compositionally biased region" description="Polar residues" evidence="7">
    <location>
        <begin position="83"/>
        <end position="109"/>
    </location>
</feature>
<dbReference type="InterPro" id="IPR007219">
    <property type="entry name" value="XnlR_reg_dom"/>
</dbReference>
<dbReference type="Pfam" id="PF04082">
    <property type="entry name" value="Fungal_trans"/>
    <property type="match status" value="1"/>
</dbReference>
<dbReference type="PANTHER" id="PTHR47540">
    <property type="entry name" value="THIAMINE REPRESSIBLE GENES REGULATORY PROTEIN THI5"/>
    <property type="match status" value="1"/>
</dbReference>
<gene>
    <name evidence="9" type="ORF">KAF25_003988</name>
</gene>
<evidence type="ECO:0000256" key="4">
    <source>
        <dbReference type="ARBA" id="ARBA00023125"/>
    </source>
</evidence>
<dbReference type="GO" id="GO:0043565">
    <property type="term" value="F:sequence-specific DNA binding"/>
    <property type="evidence" value="ECO:0007669"/>
    <property type="project" value="TreeGrafter"/>
</dbReference>
<proteinExistence type="predicted"/>
<evidence type="ECO:0000259" key="8">
    <source>
        <dbReference type="PROSITE" id="PS50048"/>
    </source>
</evidence>
<dbReference type="InterPro" id="IPR051711">
    <property type="entry name" value="Stress_Response_Reg"/>
</dbReference>
<comment type="caution">
    <text evidence="9">The sequence shown here is derived from an EMBL/GenBank/DDBJ whole genome shotgun (WGS) entry which is preliminary data.</text>
</comment>
<keyword evidence="5" id="KW-0804">Transcription</keyword>
<evidence type="ECO:0000313" key="9">
    <source>
        <dbReference type="EMBL" id="KAG5661749.1"/>
    </source>
</evidence>
<dbReference type="Gene3D" id="4.10.240.10">
    <property type="entry name" value="Zn(2)-C6 fungal-type DNA-binding domain"/>
    <property type="match status" value="1"/>
</dbReference>
<keyword evidence="2" id="KW-0479">Metal-binding</keyword>
<dbReference type="InterPro" id="IPR036864">
    <property type="entry name" value="Zn2-C6_fun-type_DNA-bd_sf"/>
</dbReference>
<dbReference type="PANTHER" id="PTHR47540:SF6">
    <property type="entry name" value="ZN(II)2CYS6 TRANSCRIPTION FACTOR (EUROFUNG)"/>
    <property type="match status" value="1"/>
</dbReference>
<evidence type="ECO:0000256" key="1">
    <source>
        <dbReference type="ARBA" id="ARBA00004123"/>
    </source>
</evidence>
<organism evidence="9 10">
    <name type="scientific">Fusarium avenaceum</name>
    <dbReference type="NCBI Taxonomy" id="40199"/>
    <lineage>
        <taxon>Eukaryota</taxon>
        <taxon>Fungi</taxon>
        <taxon>Dikarya</taxon>
        <taxon>Ascomycota</taxon>
        <taxon>Pezizomycotina</taxon>
        <taxon>Sordariomycetes</taxon>
        <taxon>Hypocreomycetidae</taxon>
        <taxon>Hypocreales</taxon>
        <taxon>Nectriaceae</taxon>
        <taxon>Fusarium</taxon>
        <taxon>Fusarium tricinctum species complex</taxon>
    </lineage>
</organism>
<evidence type="ECO:0000256" key="3">
    <source>
        <dbReference type="ARBA" id="ARBA00023015"/>
    </source>
</evidence>
<evidence type="ECO:0000256" key="5">
    <source>
        <dbReference type="ARBA" id="ARBA00023163"/>
    </source>
</evidence>
<evidence type="ECO:0000256" key="2">
    <source>
        <dbReference type="ARBA" id="ARBA00022723"/>
    </source>
</evidence>
<dbReference type="GO" id="GO:0006351">
    <property type="term" value="P:DNA-templated transcription"/>
    <property type="evidence" value="ECO:0007669"/>
    <property type="project" value="InterPro"/>
</dbReference>
<comment type="subcellular location">
    <subcellularLocation>
        <location evidence="1">Nucleus</location>
    </subcellularLocation>
</comment>
<feature type="region of interest" description="Disordered" evidence="7">
    <location>
        <begin position="77"/>
        <end position="109"/>
    </location>
</feature>
<evidence type="ECO:0000256" key="7">
    <source>
        <dbReference type="SAM" id="MobiDB-lite"/>
    </source>
</evidence>
<accession>A0A9P7H3T2</accession>
<dbReference type="InterPro" id="IPR001138">
    <property type="entry name" value="Zn2Cys6_DnaBD"/>
</dbReference>
<dbReference type="Proteomes" id="UP000782241">
    <property type="component" value="Unassembled WGS sequence"/>
</dbReference>
<evidence type="ECO:0000313" key="10">
    <source>
        <dbReference type="Proteomes" id="UP000782241"/>
    </source>
</evidence>
<dbReference type="CDD" id="cd12148">
    <property type="entry name" value="fungal_TF_MHR"/>
    <property type="match status" value="1"/>
</dbReference>